<reference evidence="1 2" key="1">
    <citation type="journal article" date="2015" name="Proc. Natl. Acad. Sci. U.S.A.">
        <title>The resurrection genome of Boea hygrometrica: A blueprint for survival of dehydration.</title>
        <authorList>
            <person name="Xiao L."/>
            <person name="Yang G."/>
            <person name="Zhang L."/>
            <person name="Yang X."/>
            <person name="Zhao S."/>
            <person name="Ji Z."/>
            <person name="Zhou Q."/>
            <person name="Hu M."/>
            <person name="Wang Y."/>
            <person name="Chen M."/>
            <person name="Xu Y."/>
            <person name="Jin H."/>
            <person name="Xiao X."/>
            <person name="Hu G."/>
            <person name="Bao F."/>
            <person name="Hu Y."/>
            <person name="Wan P."/>
            <person name="Li L."/>
            <person name="Deng X."/>
            <person name="Kuang T."/>
            <person name="Xiang C."/>
            <person name="Zhu J.K."/>
            <person name="Oliver M.J."/>
            <person name="He Y."/>
        </authorList>
    </citation>
    <scope>NUCLEOTIDE SEQUENCE [LARGE SCALE GENOMIC DNA]</scope>
    <source>
        <strain evidence="2">cv. XS01</strain>
    </source>
</reference>
<evidence type="ECO:0000313" key="1">
    <source>
        <dbReference type="EMBL" id="KZV50309.1"/>
    </source>
</evidence>
<evidence type="ECO:0000313" key="2">
    <source>
        <dbReference type="Proteomes" id="UP000250235"/>
    </source>
</evidence>
<gene>
    <name evidence="1" type="ORF">F511_39716</name>
</gene>
<name>A0A2Z7D088_9LAMI</name>
<dbReference type="AlphaFoldDB" id="A0A2Z7D088"/>
<sequence>MANVDQNSPKQGKIKEVKPQYEEHNKSIYHIRQCNISIVQCMKGLPRIIGRKGTMTQLYRYHQSSSSCDLQGRRLDRPSQGSGIQLHKELNRIHYQLKSKAAKVQMNYGSTIVKIHEHCNNFALLKSSDSCLQTGIIERSREDELSATNIAPNGGVKRQKSMEIEFG</sequence>
<proteinExistence type="predicted"/>
<accession>A0A2Z7D088</accession>
<organism evidence="1 2">
    <name type="scientific">Dorcoceras hygrometricum</name>
    <dbReference type="NCBI Taxonomy" id="472368"/>
    <lineage>
        <taxon>Eukaryota</taxon>
        <taxon>Viridiplantae</taxon>
        <taxon>Streptophyta</taxon>
        <taxon>Embryophyta</taxon>
        <taxon>Tracheophyta</taxon>
        <taxon>Spermatophyta</taxon>
        <taxon>Magnoliopsida</taxon>
        <taxon>eudicotyledons</taxon>
        <taxon>Gunneridae</taxon>
        <taxon>Pentapetalae</taxon>
        <taxon>asterids</taxon>
        <taxon>lamiids</taxon>
        <taxon>Lamiales</taxon>
        <taxon>Gesneriaceae</taxon>
        <taxon>Didymocarpoideae</taxon>
        <taxon>Trichosporeae</taxon>
        <taxon>Loxocarpinae</taxon>
        <taxon>Dorcoceras</taxon>
    </lineage>
</organism>
<keyword evidence="2" id="KW-1185">Reference proteome</keyword>
<dbReference type="Proteomes" id="UP000250235">
    <property type="component" value="Unassembled WGS sequence"/>
</dbReference>
<dbReference type="EMBL" id="KQ992481">
    <property type="protein sequence ID" value="KZV50309.1"/>
    <property type="molecule type" value="Genomic_DNA"/>
</dbReference>
<protein>
    <submittedName>
        <fullName evidence="1">Uncharacterized protein</fullName>
    </submittedName>
</protein>